<dbReference type="GO" id="GO:0032259">
    <property type="term" value="P:methylation"/>
    <property type="evidence" value="ECO:0007669"/>
    <property type="project" value="UniProtKB-KW"/>
</dbReference>
<dbReference type="Proteomes" id="UP001432222">
    <property type="component" value="Chromosome"/>
</dbReference>
<dbReference type="RefSeq" id="WP_328954349.1">
    <property type="nucleotide sequence ID" value="NZ_CP108110.1"/>
</dbReference>
<keyword evidence="1" id="KW-0808">Transferase</keyword>
<name>A0ABZ1TXF3_9ACTN</name>
<dbReference type="EMBL" id="CP108110">
    <property type="protein sequence ID" value="WUQ83316.1"/>
    <property type="molecule type" value="Genomic_DNA"/>
</dbReference>
<organism evidence="1 2">
    <name type="scientific">Kitasatospora purpeofusca</name>
    <dbReference type="NCBI Taxonomy" id="67352"/>
    <lineage>
        <taxon>Bacteria</taxon>
        <taxon>Bacillati</taxon>
        <taxon>Actinomycetota</taxon>
        <taxon>Actinomycetes</taxon>
        <taxon>Kitasatosporales</taxon>
        <taxon>Streptomycetaceae</taxon>
        <taxon>Kitasatospora</taxon>
    </lineage>
</organism>
<evidence type="ECO:0000313" key="1">
    <source>
        <dbReference type="EMBL" id="WUQ83316.1"/>
    </source>
</evidence>
<keyword evidence="1" id="KW-0489">Methyltransferase</keyword>
<dbReference type="Gene3D" id="3.40.50.150">
    <property type="entry name" value="Vaccinia Virus protein VP39"/>
    <property type="match status" value="1"/>
</dbReference>
<protein>
    <submittedName>
        <fullName evidence="1">FkbM family methyltransferase</fullName>
    </submittedName>
</protein>
<dbReference type="SUPFAM" id="SSF53335">
    <property type="entry name" value="S-adenosyl-L-methionine-dependent methyltransferases"/>
    <property type="match status" value="1"/>
</dbReference>
<accession>A0ABZ1TXF3</accession>
<sequence>MDATVNGVLVAAALRRAAVTWTSRAFLGPLVRPGAVCLDLGTGSGLDTWRLSALAGRHGQVHSVEPPRGRARWMLSLTARLGCGNVVVHGAASGGPTAPGAGGPGPRSGSRHLYVIGGAAAPDNGTGGRPADLTADRLCRQAGLERVDFIKVVVGRVEPDVLLGAFGILLRDRPSLLLELDRTKRSTGYQPEPTGLVRSLTTTLGYRMYRWKRGGWQTVSTVTDDCRSYLFSVRAPSGADR</sequence>
<reference evidence="1" key="1">
    <citation type="submission" date="2022-10" db="EMBL/GenBank/DDBJ databases">
        <title>The complete genomes of actinobacterial strains from the NBC collection.</title>
        <authorList>
            <person name="Joergensen T.S."/>
            <person name="Alvarez Arevalo M."/>
            <person name="Sterndorff E.B."/>
            <person name="Faurdal D."/>
            <person name="Vuksanovic O."/>
            <person name="Mourched A.-S."/>
            <person name="Charusanti P."/>
            <person name="Shaw S."/>
            <person name="Blin K."/>
            <person name="Weber T."/>
        </authorList>
    </citation>
    <scope>NUCLEOTIDE SEQUENCE</scope>
    <source>
        <strain evidence="1">NBC_00222</strain>
    </source>
</reference>
<proteinExistence type="predicted"/>
<evidence type="ECO:0000313" key="2">
    <source>
        <dbReference type="Proteomes" id="UP001432222"/>
    </source>
</evidence>
<gene>
    <name evidence="1" type="ORF">OHA16_10215</name>
</gene>
<dbReference type="InterPro" id="IPR029063">
    <property type="entry name" value="SAM-dependent_MTases_sf"/>
</dbReference>
<dbReference type="GO" id="GO:0008168">
    <property type="term" value="F:methyltransferase activity"/>
    <property type="evidence" value="ECO:0007669"/>
    <property type="project" value="UniProtKB-KW"/>
</dbReference>
<keyword evidence="2" id="KW-1185">Reference proteome</keyword>